<evidence type="ECO:0000313" key="2">
    <source>
        <dbReference type="EMBL" id="KAA5534004.1"/>
    </source>
</evidence>
<dbReference type="AlphaFoldDB" id="A0A5M6CFQ4"/>
<dbReference type="RefSeq" id="WP_150012795.1">
    <property type="nucleotide sequence ID" value="NZ_VWSG01000007.1"/>
</dbReference>
<keyword evidence="3" id="KW-1185">Reference proteome</keyword>
<accession>A0A5M6CFQ4</accession>
<dbReference type="EMBL" id="VWSG01000007">
    <property type="protein sequence ID" value="KAA5534004.1"/>
    <property type="molecule type" value="Genomic_DNA"/>
</dbReference>
<feature type="signal peptide" evidence="1">
    <location>
        <begin position="1"/>
        <end position="22"/>
    </location>
</feature>
<dbReference type="InterPro" id="IPR013783">
    <property type="entry name" value="Ig-like_fold"/>
</dbReference>
<dbReference type="InterPro" id="IPR021615">
    <property type="entry name" value="Omp28"/>
</dbReference>
<dbReference type="Proteomes" id="UP000325141">
    <property type="component" value="Unassembled WGS sequence"/>
</dbReference>
<dbReference type="Gene3D" id="2.60.40.10">
    <property type="entry name" value="Immunoglobulins"/>
    <property type="match status" value="1"/>
</dbReference>
<name>A0A5M6CFQ4_9FLAO</name>
<feature type="chain" id="PRO_5024411158" evidence="1">
    <location>
        <begin position="23"/>
        <end position="277"/>
    </location>
</feature>
<gene>
    <name evidence="2" type="ORF">F0460_10020</name>
</gene>
<sequence length="277" mass="30039">MKKLLFLSTIALGGLVMGCSSSDDSPKEEENQSQKMKVVVAVLNANGDAINVQQADANTTKDYVMVGNKFQHRVLIEDFTGAWCGWCPRVTFSIEELEKNNGDKIVPVALHNGDKFAFSPHERTLSTALWEKFGIPSNQRGYPFAVLNRSAEWEAASGNAMKTAQALALAKTDSEVGIKIASSLTETSGKINVSFKFADGIAKDLKYVVYVLQDGVVLTQSNYTTNFGGKGNKPDFVHNAIAKALNGDVMGTAIPSDKIVVGQEYTPAEINVSYKNF</sequence>
<evidence type="ECO:0000256" key="1">
    <source>
        <dbReference type="SAM" id="SignalP"/>
    </source>
</evidence>
<keyword evidence="1" id="KW-0732">Signal</keyword>
<protein>
    <submittedName>
        <fullName evidence="2">Omp28-related outer membrane protein</fullName>
    </submittedName>
</protein>
<dbReference type="SUPFAM" id="SSF52833">
    <property type="entry name" value="Thioredoxin-like"/>
    <property type="match status" value="1"/>
</dbReference>
<comment type="caution">
    <text evidence="2">The sequence shown here is derived from an EMBL/GenBank/DDBJ whole genome shotgun (WGS) entry which is preliminary data.</text>
</comment>
<dbReference type="InterPro" id="IPR036249">
    <property type="entry name" value="Thioredoxin-like_sf"/>
</dbReference>
<proteinExistence type="predicted"/>
<organism evidence="2 3">
    <name type="scientific">Paenimyroides baculatum</name>
    <dbReference type="NCBI Taxonomy" id="2608000"/>
    <lineage>
        <taxon>Bacteria</taxon>
        <taxon>Pseudomonadati</taxon>
        <taxon>Bacteroidota</taxon>
        <taxon>Flavobacteriia</taxon>
        <taxon>Flavobacteriales</taxon>
        <taxon>Flavobacteriaceae</taxon>
        <taxon>Paenimyroides</taxon>
    </lineage>
</organism>
<dbReference type="Gene3D" id="3.40.30.10">
    <property type="entry name" value="Glutaredoxin"/>
    <property type="match status" value="1"/>
</dbReference>
<evidence type="ECO:0000313" key="3">
    <source>
        <dbReference type="Proteomes" id="UP000325141"/>
    </source>
</evidence>
<reference evidence="2 3" key="1">
    <citation type="submission" date="2019-09" db="EMBL/GenBank/DDBJ databases">
        <title>Genome sequence and assembly of Flavobacterium sp.</title>
        <authorList>
            <person name="Chhetri G."/>
        </authorList>
    </citation>
    <scope>NUCLEOTIDE SEQUENCE [LARGE SCALE GENOMIC DNA]</scope>
    <source>
        <strain evidence="2 3">SNL9</strain>
    </source>
</reference>
<dbReference type="PROSITE" id="PS51257">
    <property type="entry name" value="PROKAR_LIPOPROTEIN"/>
    <property type="match status" value="1"/>
</dbReference>
<dbReference type="Pfam" id="PF11551">
    <property type="entry name" value="Omp28"/>
    <property type="match status" value="1"/>
</dbReference>